<comment type="caution">
    <text evidence="2">The sequence shown here is derived from an EMBL/GenBank/DDBJ whole genome shotgun (WGS) entry which is preliminary data.</text>
</comment>
<gene>
    <name evidence="2" type="ORF">Pla108_38970</name>
</gene>
<accession>A0A5C6A4T6</accession>
<reference evidence="2 3" key="1">
    <citation type="submission" date="2019-02" db="EMBL/GenBank/DDBJ databases">
        <title>Deep-cultivation of Planctomycetes and their phenomic and genomic characterization uncovers novel biology.</title>
        <authorList>
            <person name="Wiegand S."/>
            <person name="Jogler M."/>
            <person name="Boedeker C."/>
            <person name="Pinto D."/>
            <person name="Vollmers J."/>
            <person name="Rivas-Marin E."/>
            <person name="Kohn T."/>
            <person name="Peeters S.H."/>
            <person name="Heuer A."/>
            <person name="Rast P."/>
            <person name="Oberbeckmann S."/>
            <person name="Bunk B."/>
            <person name="Jeske O."/>
            <person name="Meyerdierks A."/>
            <person name="Storesund J.E."/>
            <person name="Kallscheuer N."/>
            <person name="Luecker S."/>
            <person name="Lage O.M."/>
            <person name="Pohl T."/>
            <person name="Merkel B.J."/>
            <person name="Hornburger P."/>
            <person name="Mueller R.-W."/>
            <person name="Bruemmer F."/>
            <person name="Labrenz M."/>
            <person name="Spormann A.M."/>
            <person name="Op Den Camp H."/>
            <person name="Overmann J."/>
            <person name="Amann R."/>
            <person name="Jetten M.S.M."/>
            <person name="Mascher T."/>
            <person name="Medema M.H."/>
            <person name="Devos D.P."/>
            <person name="Kaster A.-K."/>
            <person name="Ovreas L."/>
            <person name="Rohde M."/>
            <person name="Galperin M.Y."/>
            <person name="Jogler C."/>
        </authorList>
    </citation>
    <scope>NUCLEOTIDE SEQUENCE [LARGE SCALE GENOMIC DNA]</scope>
    <source>
        <strain evidence="2 3">Pla108</strain>
    </source>
</reference>
<proteinExistence type="predicted"/>
<feature type="region of interest" description="Disordered" evidence="1">
    <location>
        <begin position="1"/>
        <end position="98"/>
    </location>
</feature>
<dbReference type="AlphaFoldDB" id="A0A5C6A4T6"/>
<feature type="compositionally biased region" description="Basic residues" evidence="1">
    <location>
        <begin position="1"/>
        <end position="12"/>
    </location>
</feature>
<evidence type="ECO:0000313" key="2">
    <source>
        <dbReference type="EMBL" id="TWT93403.1"/>
    </source>
</evidence>
<feature type="compositionally biased region" description="Basic residues" evidence="1">
    <location>
        <begin position="87"/>
        <end position="98"/>
    </location>
</feature>
<dbReference type="EMBL" id="SJPR01000008">
    <property type="protein sequence ID" value="TWT93403.1"/>
    <property type="molecule type" value="Genomic_DNA"/>
</dbReference>
<evidence type="ECO:0000313" key="3">
    <source>
        <dbReference type="Proteomes" id="UP000317421"/>
    </source>
</evidence>
<evidence type="ECO:0000256" key="1">
    <source>
        <dbReference type="SAM" id="MobiDB-lite"/>
    </source>
</evidence>
<name>A0A5C6A4T6_9BACT</name>
<sequence length="220" mass="25609">MKRSTRRLRRSWGRGGERREPPRRQVRQGSSGRGTTKERRNKVGWVETHQHWRQVSTAFGGSRPTLRTTRRSRRSWGRGGEKDLPRRSRGTRRRRGTKRIAGTLEAMAIEWLEPWWPVDEWSDEQRNCFAKQLHREVGPDHPLYEVPVQIVARHGGSDTTLFELLDDSGRYAVVHLTWRPSQEKMPWPETEIHESLAAFARTAMHNDHQDFVGKEGGSSS</sequence>
<keyword evidence="3" id="KW-1185">Reference proteome</keyword>
<protein>
    <submittedName>
        <fullName evidence="2">Uncharacterized protein</fullName>
    </submittedName>
</protein>
<organism evidence="2 3">
    <name type="scientific">Botrimarina colliarenosi</name>
    <dbReference type="NCBI Taxonomy" id="2528001"/>
    <lineage>
        <taxon>Bacteria</taxon>
        <taxon>Pseudomonadati</taxon>
        <taxon>Planctomycetota</taxon>
        <taxon>Planctomycetia</taxon>
        <taxon>Pirellulales</taxon>
        <taxon>Lacipirellulaceae</taxon>
        <taxon>Botrimarina</taxon>
    </lineage>
</organism>
<dbReference type="Proteomes" id="UP000317421">
    <property type="component" value="Unassembled WGS sequence"/>
</dbReference>